<feature type="coiled-coil region" evidence="1">
    <location>
        <begin position="70"/>
        <end position="97"/>
    </location>
</feature>
<sequence>MSACTSGKTRPLMPYCAHPNQRPFSGKRADQKEQKTCGFFKWADEVDDVRDLQHIVLEKETRICELEYELDIMKEKVKRLKAKKEKLFEEVEEMGITTTETMYELKESNTDKRLMLTLVFSCSFFTIVLMMK</sequence>
<dbReference type="AlphaFoldDB" id="A0A803LVR0"/>
<dbReference type="EnsemblPlants" id="AUR62019561-RA">
    <property type="protein sequence ID" value="AUR62019561-RA:cds"/>
    <property type="gene ID" value="AUR62019561"/>
</dbReference>
<dbReference type="Proteomes" id="UP000596660">
    <property type="component" value="Unplaced"/>
</dbReference>
<accession>A0A803LVR0</accession>
<evidence type="ECO:0000313" key="4">
    <source>
        <dbReference type="Proteomes" id="UP000596660"/>
    </source>
</evidence>
<dbReference type="Gramene" id="AUR62019561-RA">
    <property type="protein sequence ID" value="AUR62019561-RA:cds"/>
    <property type="gene ID" value="AUR62019561"/>
</dbReference>
<proteinExistence type="predicted"/>
<keyword evidence="2" id="KW-0812">Transmembrane</keyword>
<reference evidence="3" key="2">
    <citation type="submission" date="2021-03" db="UniProtKB">
        <authorList>
            <consortium name="EnsemblPlants"/>
        </authorList>
    </citation>
    <scope>IDENTIFICATION</scope>
</reference>
<evidence type="ECO:0000313" key="3">
    <source>
        <dbReference type="EnsemblPlants" id="AUR62019561-RA:cds"/>
    </source>
</evidence>
<keyword evidence="2" id="KW-0472">Membrane</keyword>
<organism evidence="3 4">
    <name type="scientific">Chenopodium quinoa</name>
    <name type="common">Quinoa</name>
    <dbReference type="NCBI Taxonomy" id="63459"/>
    <lineage>
        <taxon>Eukaryota</taxon>
        <taxon>Viridiplantae</taxon>
        <taxon>Streptophyta</taxon>
        <taxon>Embryophyta</taxon>
        <taxon>Tracheophyta</taxon>
        <taxon>Spermatophyta</taxon>
        <taxon>Magnoliopsida</taxon>
        <taxon>eudicotyledons</taxon>
        <taxon>Gunneridae</taxon>
        <taxon>Pentapetalae</taxon>
        <taxon>Caryophyllales</taxon>
        <taxon>Chenopodiaceae</taxon>
        <taxon>Chenopodioideae</taxon>
        <taxon>Atripliceae</taxon>
        <taxon>Chenopodium</taxon>
    </lineage>
</organism>
<feature type="transmembrane region" description="Helical" evidence="2">
    <location>
        <begin position="114"/>
        <end position="131"/>
    </location>
</feature>
<reference evidence="3" key="1">
    <citation type="journal article" date="2017" name="Nature">
        <title>The genome of Chenopodium quinoa.</title>
        <authorList>
            <person name="Jarvis D.E."/>
            <person name="Ho Y.S."/>
            <person name="Lightfoot D.J."/>
            <person name="Schmoeckel S.M."/>
            <person name="Li B."/>
            <person name="Borm T.J.A."/>
            <person name="Ohyanagi H."/>
            <person name="Mineta K."/>
            <person name="Michell C.T."/>
            <person name="Saber N."/>
            <person name="Kharbatia N.M."/>
            <person name="Rupper R.R."/>
            <person name="Sharp A.R."/>
            <person name="Dally N."/>
            <person name="Boughton B.A."/>
            <person name="Woo Y.H."/>
            <person name="Gao G."/>
            <person name="Schijlen E.G.W.M."/>
            <person name="Guo X."/>
            <person name="Momin A.A."/>
            <person name="Negrao S."/>
            <person name="Al-Babili S."/>
            <person name="Gehring C."/>
            <person name="Roessner U."/>
            <person name="Jung C."/>
            <person name="Murphy K."/>
            <person name="Arold S.T."/>
            <person name="Gojobori T."/>
            <person name="van der Linden C.G."/>
            <person name="van Loo E.N."/>
            <person name="Jellen E.N."/>
            <person name="Maughan P.J."/>
            <person name="Tester M."/>
        </authorList>
    </citation>
    <scope>NUCLEOTIDE SEQUENCE [LARGE SCALE GENOMIC DNA]</scope>
    <source>
        <strain evidence="3">cv. PI 614886</strain>
    </source>
</reference>
<keyword evidence="1" id="KW-0175">Coiled coil</keyword>
<evidence type="ECO:0000256" key="1">
    <source>
        <dbReference type="SAM" id="Coils"/>
    </source>
</evidence>
<keyword evidence="4" id="KW-1185">Reference proteome</keyword>
<evidence type="ECO:0000256" key="2">
    <source>
        <dbReference type="SAM" id="Phobius"/>
    </source>
</evidence>
<protein>
    <submittedName>
        <fullName evidence="3">Uncharacterized protein</fullName>
    </submittedName>
</protein>
<keyword evidence="2" id="KW-1133">Transmembrane helix</keyword>
<name>A0A803LVR0_CHEQI</name>